<gene>
    <name evidence="7" type="ORF">IV501_02110</name>
</gene>
<name>A0A934SGT8_9MICO</name>
<evidence type="ECO:0000313" key="7">
    <source>
        <dbReference type="EMBL" id="MBK4346417.1"/>
    </source>
</evidence>
<organism evidence="7 8">
    <name type="scientific">Lacisediminihabitans changchengi</name>
    <dbReference type="NCBI Taxonomy" id="2787634"/>
    <lineage>
        <taxon>Bacteria</taxon>
        <taxon>Bacillati</taxon>
        <taxon>Actinomycetota</taxon>
        <taxon>Actinomycetes</taxon>
        <taxon>Micrococcales</taxon>
        <taxon>Microbacteriaceae</taxon>
        <taxon>Lacisediminihabitans</taxon>
    </lineage>
</organism>
<keyword evidence="2 5" id="KW-0812">Transmembrane</keyword>
<protein>
    <submittedName>
        <fullName evidence="7">RDD family protein</fullName>
    </submittedName>
</protein>
<dbReference type="GO" id="GO:0016020">
    <property type="term" value="C:membrane"/>
    <property type="evidence" value="ECO:0007669"/>
    <property type="project" value="UniProtKB-SubCell"/>
</dbReference>
<comment type="caution">
    <text evidence="7">The sequence shown here is derived from an EMBL/GenBank/DDBJ whole genome shotgun (WGS) entry which is preliminary data.</text>
</comment>
<evidence type="ECO:0000259" key="6">
    <source>
        <dbReference type="Pfam" id="PF06271"/>
    </source>
</evidence>
<keyword evidence="4 5" id="KW-0472">Membrane</keyword>
<feature type="transmembrane region" description="Helical" evidence="5">
    <location>
        <begin position="104"/>
        <end position="130"/>
    </location>
</feature>
<dbReference type="Pfam" id="PF06271">
    <property type="entry name" value="RDD"/>
    <property type="match status" value="1"/>
</dbReference>
<sequence>MTGEAVALDVRPTGFVLRGAGAAIDFLVSGVTLVLVLLAINSPPISRLLDKGTGPAATVTALVFCLVVLPTVIELASRGKSLGRLAVGARIVRDDGGAIGFRHAFVRALTGALELFFTLGGLAAVVALLAPRSKRLGDLLAGTYSQNERVPRLVEHSALMPAELATWAATADVGRMPEGLARRVSQFLGQAPRLVPAARLRLGIELSAEVSRYVSTVPGASPESFLTAVTVVRRDREAAALRLERERLDRVRPVLDALPHGFPERD</sequence>
<feature type="transmembrane region" description="Helical" evidence="5">
    <location>
        <begin position="52"/>
        <end position="73"/>
    </location>
</feature>
<accession>A0A934SGT8</accession>
<dbReference type="AlphaFoldDB" id="A0A934SGT8"/>
<evidence type="ECO:0000256" key="4">
    <source>
        <dbReference type="ARBA" id="ARBA00023136"/>
    </source>
</evidence>
<evidence type="ECO:0000256" key="5">
    <source>
        <dbReference type="SAM" id="Phobius"/>
    </source>
</evidence>
<evidence type="ECO:0000313" key="8">
    <source>
        <dbReference type="Proteomes" id="UP000636458"/>
    </source>
</evidence>
<keyword evidence="8" id="KW-1185">Reference proteome</keyword>
<dbReference type="EMBL" id="JAEPES010000001">
    <property type="protein sequence ID" value="MBK4346417.1"/>
    <property type="molecule type" value="Genomic_DNA"/>
</dbReference>
<dbReference type="Proteomes" id="UP000636458">
    <property type="component" value="Unassembled WGS sequence"/>
</dbReference>
<evidence type="ECO:0000256" key="3">
    <source>
        <dbReference type="ARBA" id="ARBA00022989"/>
    </source>
</evidence>
<keyword evidence="3 5" id="KW-1133">Transmembrane helix</keyword>
<dbReference type="PANTHER" id="PTHR38480">
    <property type="entry name" value="SLR0254 PROTEIN"/>
    <property type="match status" value="1"/>
</dbReference>
<dbReference type="PANTHER" id="PTHR38480:SF1">
    <property type="entry name" value="SLR0254 PROTEIN"/>
    <property type="match status" value="1"/>
</dbReference>
<proteinExistence type="predicted"/>
<evidence type="ECO:0000256" key="2">
    <source>
        <dbReference type="ARBA" id="ARBA00022692"/>
    </source>
</evidence>
<comment type="subcellular location">
    <subcellularLocation>
        <location evidence="1">Membrane</location>
        <topology evidence="1">Multi-pass membrane protein</topology>
    </subcellularLocation>
</comment>
<reference evidence="7" key="1">
    <citation type="submission" date="2021-01" db="EMBL/GenBank/DDBJ databases">
        <title>Lacisediminihabitans sp. nov. strain G11-30, isolated from Antarctic Soil.</title>
        <authorList>
            <person name="Li J."/>
        </authorList>
    </citation>
    <scope>NUCLEOTIDE SEQUENCE</scope>
    <source>
        <strain evidence="7">G11-30</strain>
    </source>
</reference>
<dbReference type="InterPro" id="IPR010432">
    <property type="entry name" value="RDD"/>
</dbReference>
<feature type="transmembrane region" description="Helical" evidence="5">
    <location>
        <begin position="20"/>
        <end position="40"/>
    </location>
</feature>
<feature type="domain" description="RDD" evidence="6">
    <location>
        <begin position="18"/>
        <end position="142"/>
    </location>
</feature>
<evidence type="ECO:0000256" key="1">
    <source>
        <dbReference type="ARBA" id="ARBA00004141"/>
    </source>
</evidence>